<accession>A0A1B6VGF8</accession>
<name>A0A1B6VGF8_9PROT</name>
<dbReference type="GeneID" id="89650254"/>
<reference evidence="2" key="1">
    <citation type="journal article" date="2014" name="Int. J. Syst. Evol. Microbiol.">
        <title>Complete genome sequence of Corynebacterium casei LMG S-19264T (=DSM 44701T), isolated from a smear-ripened cheese.</title>
        <authorList>
            <consortium name="US DOE Joint Genome Institute (JGI-PGF)"/>
            <person name="Walter F."/>
            <person name="Albersmeier A."/>
            <person name="Kalinowski J."/>
            <person name="Ruckert C."/>
        </authorList>
    </citation>
    <scope>NUCLEOTIDE SEQUENCE</scope>
    <source>
        <strain evidence="2">NBRC 3267</strain>
    </source>
</reference>
<keyword evidence="5" id="KW-1185">Reference proteome</keyword>
<comment type="caution">
    <text evidence="3">The sequence shown here is derived from an EMBL/GenBank/DDBJ whole genome shotgun (WGS) entry which is preliminary data.</text>
</comment>
<dbReference type="AlphaFoldDB" id="A0A1B6VGF8"/>
<dbReference type="Proteomes" id="UP000077786">
    <property type="component" value="Unassembled WGS sequence"/>
</dbReference>
<reference evidence="3 4" key="2">
    <citation type="submission" date="2016-03" db="EMBL/GenBank/DDBJ databases">
        <title>Draft genome sequence of Gluconobacter cerinus strain CECT 9110.</title>
        <authorList>
            <person name="Sainz F."/>
            <person name="Mas A."/>
            <person name="Torija M.J."/>
        </authorList>
    </citation>
    <scope>NUCLEOTIDE SEQUENCE [LARGE SCALE GENOMIC DNA]</scope>
    <source>
        <strain evidence="3 4">CECT 9110</strain>
    </source>
</reference>
<dbReference type="Pfam" id="PF10696">
    <property type="entry name" value="DUF2501"/>
    <property type="match status" value="1"/>
</dbReference>
<dbReference type="PROSITE" id="PS51257">
    <property type="entry name" value="PROKAR_LIPOPROTEIN"/>
    <property type="match status" value="1"/>
</dbReference>
<evidence type="ECO:0000313" key="4">
    <source>
        <dbReference type="Proteomes" id="UP000077786"/>
    </source>
</evidence>
<organism evidence="3 4">
    <name type="scientific">Gluconobacter cerinus</name>
    <dbReference type="NCBI Taxonomy" id="38307"/>
    <lineage>
        <taxon>Bacteria</taxon>
        <taxon>Pseudomonadati</taxon>
        <taxon>Pseudomonadota</taxon>
        <taxon>Alphaproteobacteria</taxon>
        <taxon>Acetobacterales</taxon>
        <taxon>Acetobacteraceae</taxon>
        <taxon>Gluconobacter</taxon>
    </lineage>
</organism>
<dbReference type="InterPro" id="IPR019637">
    <property type="entry name" value="DUF2501"/>
</dbReference>
<feature type="chain" id="PRO_5044555848" description="Alcohol dehydrogenase small subunit" evidence="1">
    <location>
        <begin position="33"/>
        <end position="161"/>
    </location>
</feature>
<protein>
    <recommendedName>
        <fullName evidence="6">Alcohol dehydrogenase small subunit</fullName>
    </recommendedName>
</protein>
<sequence>MVPFRLPALLSTGAIAAIAALSLGGCTSGMSAAQNPETQAAATSAATAAAQSTASQLTGGLTGALGLPNLSSTSTSNLAGVLNYCVTNNLATGTNATGLLSTATQAAGVTNSPAYSAGQQGILQAVSNQTNTSQQYSLSSLAEPLRQKVCSAVSSRLQNML</sequence>
<gene>
    <name evidence="3" type="ORF">A0123_03305</name>
    <name evidence="2" type="ORF">GCM10007867_20280</name>
</gene>
<evidence type="ECO:0008006" key="6">
    <source>
        <dbReference type="Google" id="ProtNLM"/>
    </source>
</evidence>
<dbReference type="PATRIC" id="fig|38307.3.peg.3461"/>
<reference evidence="2" key="4">
    <citation type="submission" date="2023-01" db="EMBL/GenBank/DDBJ databases">
        <title>Draft genome sequence of Gluconobacter cerinus strain NBRC 3267.</title>
        <authorList>
            <person name="Sun Q."/>
            <person name="Mori K."/>
        </authorList>
    </citation>
    <scope>NUCLEOTIDE SEQUENCE</scope>
    <source>
        <strain evidence="2">NBRC 3267</strain>
    </source>
</reference>
<evidence type="ECO:0000313" key="3">
    <source>
        <dbReference type="EMBL" id="OAJ66057.1"/>
    </source>
</evidence>
<dbReference type="EMBL" id="BSNU01000003">
    <property type="protein sequence ID" value="GLQ63183.1"/>
    <property type="molecule type" value="Genomic_DNA"/>
</dbReference>
<evidence type="ECO:0000313" key="2">
    <source>
        <dbReference type="EMBL" id="GLQ63183.1"/>
    </source>
</evidence>
<feature type="signal peptide" evidence="1">
    <location>
        <begin position="1"/>
        <end position="32"/>
    </location>
</feature>
<proteinExistence type="predicted"/>
<dbReference type="EMBL" id="LUTU01000023">
    <property type="protein sequence ID" value="OAJ66057.1"/>
    <property type="molecule type" value="Genomic_DNA"/>
</dbReference>
<reference evidence="5" key="3">
    <citation type="journal article" date="2019" name="Int. J. Syst. Evol. Microbiol.">
        <title>The Global Catalogue of Microorganisms (GCM) 10K type strain sequencing project: providing services to taxonomists for standard genome sequencing and annotation.</title>
        <authorList>
            <consortium name="The Broad Institute Genomics Platform"/>
            <consortium name="The Broad Institute Genome Sequencing Center for Infectious Disease"/>
            <person name="Wu L."/>
            <person name="Ma J."/>
        </authorList>
    </citation>
    <scope>NUCLEOTIDE SEQUENCE [LARGE SCALE GENOMIC DNA]</scope>
    <source>
        <strain evidence="5">NBRC 3267</strain>
    </source>
</reference>
<evidence type="ECO:0000313" key="5">
    <source>
        <dbReference type="Proteomes" id="UP001156614"/>
    </source>
</evidence>
<dbReference type="OrthoDB" id="7282607at2"/>
<keyword evidence="1" id="KW-0732">Signal</keyword>
<evidence type="ECO:0000256" key="1">
    <source>
        <dbReference type="SAM" id="SignalP"/>
    </source>
</evidence>
<dbReference type="RefSeq" id="WP_046900597.1">
    <property type="nucleotide sequence ID" value="NZ_BEWM01000002.1"/>
</dbReference>
<dbReference type="Proteomes" id="UP001156614">
    <property type="component" value="Unassembled WGS sequence"/>
</dbReference>